<gene>
    <name evidence="3" type="ORF">Sste5346_004408</name>
</gene>
<dbReference type="EMBL" id="JAWCUI010000021">
    <property type="protein sequence ID" value="KAL1896775.1"/>
    <property type="molecule type" value="Genomic_DNA"/>
</dbReference>
<evidence type="ECO:0000313" key="3">
    <source>
        <dbReference type="EMBL" id="KAL1896775.1"/>
    </source>
</evidence>
<keyword evidence="1" id="KW-1133">Transmembrane helix</keyword>
<name>A0ABR3Z9M8_9PEZI</name>
<protein>
    <submittedName>
        <fullName evidence="3">Uncharacterized protein</fullName>
    </submittedName>
</protein>
<feature type="transmembrane region" description="Helical" evidence="1">
    <location>
        <begin position="194"/>
        <end position="212"/>
    </location>
</feature>
<keyword evidence="1" id="KW-0472">Membrane</keyword>
<dbReference type="PANTHER" id="PTHR28022">
    <property type="entry name" value="GPI MANNOSYLTRANSFERASE 2 SUBUNIT PGA1"/>
    <property type="match status" value="1"/>
</dbReference>
<keyword evidence="2" id="KW-0732">Signal</keyword>
<feature type="chain" id="PRO_5045164386" evidence="2">
    <location>
        <begin position="24"/>
        <end position="243"/>
    </location>
</feature>
<dbReference type="PANTHER" id="PTHR28022:SF1">
    <property type="entry name" value="GPI MANNOSYLTRANSFERASE 2 SUBUNIT PGA1"/>
    <property type="match status" value="1"/>
</dbReference>
<feature type="signal peptide" evidence="2">
    <location>
        <begin position="1"/>
        <end position="23"/>
    </location>
</feature>
<dbReference type="InterPro" id="IPR019433">
    <property type="entry name" value="GPI_ManTrfase_II_coact_Pga1"/>
</dbReference>
<accession>A0ABR3Z9M8</accession>
<sequence>MAVGHLLSSLWLALLVGAVIVAANTEKAIFVAGPQHPASDKALSMVTSRLPRLTPDADGNTWRTGLPAVFPWADTFPLNGTTWVLLDNLTEGQRYELRVCWAATQPTEFAIDVYDLREVAASPGLSSSLSSFVERYDGTTTPKNTPSTSSLLRIIAAADFVAADRSAMHPDRVPPVLTDIILDPYLLNAVPRSLLPVVAVILAVAGVSGLLARRVILPQLRAVAVDTAGTSETKAQNVQKKTR</sequence>
<reference evidence="3 4" key="1">
    <citation type="journal article" date="2024" name="IMA Fungus">
        <title>IMA Genome - F19 : A genome assembly and annotation guide to empower mycologists, including annotated draft genome sequences of Ceratocystis pirilliformis, Diaporthe australafricana, Fusarium ophioides, Paecilomyces lecythidis, and Sporothrix stenoceras.</title>
        <authorList>
            <person name="Aylward J."/>
            <person name="Wilson A.M."/>
            <person name="Visagie C.M."/>
            <person name="Spraker J."/>
            <person name="Barnes I."/>
            <person name="Buitendag C."/>
            <person name="Ceriani C."/>
            <person name="Del Mar Angel L."/>
            <person name="du Plessis D."/>
            <person name="Fuchs T."/>
            <person name="Gasser K."/>
            <person name="Kramer D."/>
            <person name="Li W."/>
            <person name="Munsamy K."/>
            <person name="Piso A."/>
            <person name="Price J.L."/>
            <person name="Sonnekus B."/>
            <person name="Thomas C."/>
            <person name="van der Nest A."/>
            <person name="van Dijk A."/>
            <person name="van Heerden A."/>
            <person name="van Vuuren N."/>
            <person name="Yilmaz N."/>
            <person name="Duong T.A."/>
            <person name="van der Merwe N.A."/>
            <person name="Wingfield M.J."/>
            <person name="Wingfield B.D."/>
        </authorList>
    </citation>
    <scope>NUCLEOTIDE SEQUENCE [LARGE SCALE GENOMIC DNA]</scope>
    <source>
        <strain evidence="3 4">CMW 5346</strain>
    </source>
</reference>
<evidence type="ECO:0000256" key="2">
    <source>
        <dbReference type="SAM" id="SignalP"/>
    </source>
</evidence>
<keyword evidence="1" id="KW-0812">Transmembrane</keyword>
<dbReference type="Proteomes" id="UP001583186">
    <property type="component" value="Unassembled WGS sequence"/>
</dbReference>
<organism evidence="3 4">
    <name type="scientific">Sporothrix stenoceras</name>
    <dbReference type="NCBI Taxonomy" id="5173"/>
    <lineage>
        <taxon>Eukaryota</taxon>
        <taxon>Fungi</taxon>
        <taxon>Dikarya</taxon>
        <taxon>Ascomycota</taxon>
        <taxon>Pezizomycotina</taxon>
        <taxon>Sordariomycetes</taxon>
        <taxon>Sordariomycetidae</taxon>
        <taxon>Ophiostomatales</taxon>
        <taxon>Ophiostomataceae</taxon>
        <taxon>Sporothrix</taxon>
    </lineage>
</organism>
<evidence type="ECO:0000313" key="4">
    <source>
        <dbReference type="Proteomes" id="UP001583186"/>
    </source>
</evidence>
<keyword evidence="4" id="KW-1185">Reference proteome</keyword>
<proteinExistence type="predicted"/>
<evidence type="ECO:0000256" key="1">
    <source>
        <dbReference type="SAM" id="Phobius"/>
    </source>
</evidence>
<comment type="caution">
    <text evidence="3">The sequence shown here is derived from an EMBL/GenBank/DDBJ whole genome shotgun (WGS) entry which is preliminary data.</text>
</comment>